<accession>A0AAD4QGU5</accession>
<gene>
    <name evidence="2" type="ORF">EDB92DRAFT_1838389</name>
</gene>
<sequence>MLHDGSAISEGFSLETPRPSYSRPSSLSAPNMTLTGFPKSSFVEWDWDLEQADRKREAKADSAVHGAQPFLVDRSLLRDVIKEKLGCRVGRITFLNSGTFHKAYSVTLSDGRVVIARVARRFMPRLKTESEVATMEYIRAYTSIPVPTIYFYDSNPYNRLGGEYIIMSKAEGVPLSNVYQSMSHKSLMALLNNLASIIIPLLAHRFSHIGSLYSGPPLTQRSVPRNATAWSPSLATPTPASASFSFTSSLTPTTIASPHKSSGEFHVGPIVSWPFFGSNRGDLTHSTEIDLGPWPSSHGYLQACVEREIQGVVRESEGKAAPHRLHLDPDEIQASRHHHLQAVPGDRSDDSDEWDIEESEEEWDGPGDLMYRDYRRHQRSTFLVAHINQREQSVREEMNRWKRMMERLMTLVESPHGKPEQFGLDLHDLSLENIFVDSNDHSRITCVIDWESTTIRPLWQCAHLPAFLQSSPFLARHFRDAVKRIADRSSPVLQHIVRSPRTDLSTLAAEWLHYEAVGVHLRHAHRCAEWDGWEEGLVESILGPEDQDEDWVREARRIALTTGPGSDGDEDVGDACPSVDEILKPHGVRRKRQAVSRVTAEAKERERLLATTGDECGGRGGELGRRLEALLSIDEDGDGTVQRTRISAWGSGHESEYEAEAE</sequence>
<name>A0AAD4QGU5_9AGAM</name>
<evidence type="ECO:0008006" key="4">
    <source>
        <dbReference type="Google" id="ProtNLM"/>
    </source>
</evidence>
<dbReference type="PANTHER" id="PTHR21310:SF13">
    <property type="entry name" value="AMINOGLYCOSIDE PHOSPHOTRANSFERASE DOMAIN-CONTAINING PROTEIN"/>
    <property type="match status" value="1"/>
</dbReference>
<feature type="region of interest" description="Disordered" evidence="1">
    <location>
        <begin position="1"/>
        <end position="29"/>
    </location>
</feature>
<dbReference type="PANTHER" id="PTHR21310">
    <property type="entry name" value="AMINOGLYCOSIDE PHOSPHOTRANSFERASE-RELATED-RELATED"/>
    <property type="match status" value="1"/>
</dbReference>
<evidence type="ECO:0000313" key="3">
    <source>
        <dbReference type="Proteomes" id="UP001201163"/>
    </source>
</evidence>
<dbReference type="Gene3D" id="3.30.200.20">
    <property type="entry name" value="Phosphorylase Kinase, domain 1"/>
    <property type="match status" value="1"/>
</dbReference>
<comment type="caution">
    <text evidence="2">The sequence shown here is derived from an EMBL/GenBank/DDBJ whole genome shotgun (WGS) entry which is preliminary data.</text>
</comment>
<protein>
    <recommendedName>
        <fullName evidence="4">Aminoglycoside phosphotransferase domain-containing protein</fullName>
    </recommendedName>
</protein>
<organism evidence="2 3">
    <name type="scientific">Lactarius akahatsu</name>
    <dbReference type="NCBI Taxonomy" id="416441"/>
    <lineage>
        <taxon>Eukaryota</taxon>
        <taxon>Fungi</taxon>
        <taxon>Dikarya</taxon>
        <taxon>Basidiomycota</taxon>
        <taxon>Agaricomycotina</taxon>
        <taxon>Agaricomycetes</taxon>
        <taxon>Russulales</taxon>
        <taxon>Russulaceae</taxon>
        <taxon>Lactarius</taxon>
    </lineage>
</organism>
<evidence type="ECO:0000313" key="2">
    <source>
        <dbReference type="EMBL" id="KAH8998179.1"/>
    </source>
</evidence>
<dbReference type="InterPro" id="IPR011009">
    <property type="entry name" value="Kinase-like_dom_sf"/>
</dbReference>
<reference evidence="2" key="1">
    <citation type="submission" date="2022-01" db="EMBL/GenBank/DDBJ databases">
        <title>Comparative genomics reveals a dynamic genome evolution in the ectomycorrhizal milk-cap (Lactarius) mushrooms.</title>
        <authorList>
            <consortium name="DOE Joint Genome Institute"/>
            <person name="Lebreton A."/>
            <person name="Tang N."/>
            <person name="Kuo A."/>
            <person name="LaButti K."/>
            <person name="Drula E."/>
            <person name="Barry K."/>
            <person name="Clum A."/>
            <person name="Lipzen A."/>
            <person name="Mousain D."/>
            <person name="Ng V."/>
            <person name="Wang R."/>
            <person name="Wang X."/>
            <person name="Dai Y."/>
            <person name="Henrissat B."/>
            <person name="Grigoriev I.V."/>
            <person name="Guerin-Laguette A."/>
            <person name="Yu F."/>
            <person name="Martin F.M."/>
        </authorList>
    </citation>
    <scope>NUCLEOTIDE SEQUENCE</scope>
    <source>
        <strain evidence="2">QP</strain>
    </source>
</reference>
<evidence type="ECO:0000256" key="1">
    <source>
        <dbReference type="SAM" id="MobiDB-lite"/>
    </source>
</evidence>
<dbReference type="InterPro" id="IPR051678">
    <property type="entry name" value="AGP_Transferase"/>
</dbReference>
<feature type="compositionally biased region" description="Low complexity" evidence="1">
    <location>
        <begin position="17"/>
        <end position="29"/>
    </location>
</feature>
<dbReference type="EMBL" id="JAKELL010000006">
    <property type="protein sequence ID" value="KAH8998179.1"/>
    <property type="molecule type" value="Genomic_DNA"/>
</dbReference>
<proteinExistence type="predicted"/>
<dbReference type="SUPFAM" id="SSF56112">
    <property type="entry name" value="Protein kinase-like (PK-like)"/>
    <property type="match status" value="1"/>
</dbReference>
<keyword evidence="3" id="KW-1185">Reference proteome</keyword>
<dbReference type="AlphaFoldDB" id="A0AAD4QGU5"/>
<dbReference type="Proteomes" id="UP001201163">
    <property type="component" value="Unassembled WGS sequence"/>
</dbReference>